<dbReference type="InterPro" id="IPR050213">
    <property type="entry name" value="GST_superfamily"/>
</dbReference>
<evidence type="ECO:0000259" key="1">
    <source>
        <dbReference type="PROSITE" id="PS50404"/>
    </source>
</evidence>
<gene>
    <name evidence="3" type="ORF">BGW38_007580</name>
</gene>
<dbReference type="PROSITE" id="PS50405">
    <property type="entry name" value="GST_CTER"/>
    <property type="match status" value="1"/>
</dbReference>
<dbReference type="Gene3D" id="1.20.1050.10">
    <property type="match status" value="1"/>
</dbReference>
<protein>
    <recommendedName>
        <fullName evidence="5">Glutathione S-transferase</fullName>
    </recommendedName>
</protein>
<feature type="domain" description="GST N-terminal" evidence="1">
    <location>
        <begin position="26"/>
        <end position="127"/>
    </location>
</feature>
<feature type="domain" description="GST C-terminal" evidence="2">
    <location>
        <begin position="129"/>
        <end position="265"/>
    </location>
</feature>
<dbReference type="SUPFAM" id="SSF47616">
    <property type="entry name" value="GST C-terminal domain-like"/>
    <property type="match status" value="1"/>
</dbReference>
<dbReference type="EMBL" id="JAABOA010000501">
    <property type="protein sequence ID" value="KAF9584102.1"/>
    <property type="molecule type" value="Genomic_DNA"/>
</dbReference>
<dbReference type="InterPro" id="IPR036282">
    <property type="entry name" value="Glutathione-S-Trfase_C_sf"/>
</dbReference>
<evidence type="ECO:0000313" key="3">
    <source>
        <dbReference type="EMBL" id="KAF9584102.1"/>
    </source>
</evidence>
<comment type="caution">
    <text evidence="3">The sequence shown here is derived from an EMBL/GenBank/DDBJ whole genome shotgun (WGS) entry which is preliminary data.</text>
</comment>
<dbReference type="OrthoDB" id="414243at2759"/>
<dbReference type="AlphaFoldDB" id="A0A9P6FZ43"/>
<dbReference type="GO" id="GO:0004364">
    <property type="term" value="F:glutathione transferase activity"/>
    <property type="evidence" value="ECO:0007669"/>
    <property type="project" value="TreeGrafter"/>
</dbReference>
<dbReference type="InterPro" id="IPR010987">
    <property type="entry name" value="Glutathione-S-Trfase_C-like"/>
</dbReference>
<evidence type="ECO:0000259" key="2">
    <source>
        <dbReference type="PROSITE" id="PS50405"/>
    </source>
</evidence>
<dbReference type="PANTHER" id="PTHR11571:SF150">
    <property type="entry name" value="GLUTATHIONE S-TRANSFERASE"/>
    <property type="match status" value="1"/>
</dbReference>
<evidence type="ECO:0008006" key="5">
    <source>
        <dbReference type="Google" id="ProtNLM"/>
    </source>
</evidence>
<evidence type="ECO:0000313" key="4">
    <source>
        <dbReference type="Proteomes" id="UP000780801"/>
    </source>
</evidence>
<dbReference type="Pfam" id="PF14497">
    <property type="entry name" value="GST_C_3"/>
    <property type="match status" value="1"/>
</dbReference>
<dbReference type="Proteomes" id="UP000780801">
    <property type="component" value="Unassembled WGS sequence"/>
</dbReference>
<sequence>MTTNTIPATKNLSTLALAEALSAKDNKYQLLYFPFHGAVTCLRAMFSMSNLDFESVYSTVNYVDDVIAKKGFESMFPNRSEWTADKPLAPFGHLPILYIETKSKEIIELAELSTIEFFIAEKMNLLGDNEMEKQLVSMYRSNTQALFDKLVTTVLRAPKEHAAQMMEIFITTILPEWASYHERILQANGANGHYVGNNLTLADFKTGTMIDNLVSISGELVISREKTPAIFAVYDNLEKNPKYAKWKASEEWKAYDSISKALAPF</sequence>
<dbReference type="SUPFAM" id="SSF52833">
    <property type="entry name" value="Thioredoxin-like"/>
    <property type="match status" value="1"/>
</dbReference>
<accession>A0A9P6FZ43</accession>
<reference evidence="3" key="1">
    <citation type="journal article" date="2020" name="Fungal Divers.">
        <title>Resolving the Mortierellaceae phylogeny through synthesis of multi-gene phylogenetics and phylogenomics.</title>
        <authorList>
            <person name="Vandepol N."/>
            <person name="Liber J."/>
            <person name="Desiro A."/>
            <person name="Na H."/>
            <person name="Kennedy M."/>
            <person name="Barry K."/>
            <person name="Grigoriev I.V."/>
            <person name="Miller A.N."/>
            <person name="O'Donnell K."/>
            <person name="Stajich J.E."/>
            <person name="Bonito G."/>
        </authorList>
    </citation>
    <scope>NUCLEOTIDE SEQUENCE</scope>
    <source>
        <strain evidence="3">KOD1015</strain>
    </source>
</reference>
<dbReference type="InterPro" id="IPR036249">
    <property type="entry name" value="Thioredoxin-like_sf"/>
</dbReference>
<dbReference type="PROSITE" id="PS50404">
    <property type="entry name" value="GST_NTER"/>
    <property type="match status" value="1"/>
</dbReference>
<dbReference type="PANTHER" id="PTHR11571">
    <property type="entry name" value="GLUTATHIONE S-TRANSFERASE"/>
    <property type="match status" value="1"/>
</dbReference>
<name>A0A9P6FZ43_9FUNG</name>
<dbReference type="InterPro" id="IPR004046">
    <property type="entry name" value="GST_C"/>
</dbReference>
<proteinExistence type="predicted"/>
<dbReference type="InterPro" id="IPR004045">
    <property type="entry name" value="Glutathione_S-Trfase_N"/>
</dbReference>
<organism evidence="3 4">
    <name type="scientific">Lunasporangiospora selenospora</name>
    <dbReference type="NCBI Taxonomy" id="979761"/>
    <lineage>
        <taxon>Eukaryota</taxon>
        <taxon>Fungi</taxon>
        <taxon>Fungi incertae sedis</taxon>
        <taxon>Mucoromycota</taxon>
        <taxon>Mortierellomycotina</taxon>
        <taxon>Mortierellomycetes</taxon>
        <taxon>Mortierellales</taxon>
        <taxon>Mortierellaceae</taxon>
        <taxon>Lunasporangiospora</taxon>
    </lineage>
</organism>
<keyword evidence="4" id="KW-1185">Reference proteome</keyword>
<dbReference type="Gene3D" id="3.40.30.10">
    <property type="entry name" value="Glutaredoxin"/>
    <property type="match status" value="1"/>
</dbReference>
<dbReference type="GO" id="GO:0006749">
    <property type="term" value="P:glutathione metabolic process"/>
    <property type="evidence" value="ECO:0007669"/>
    <property type="project" value="TreeGrafter"/>
</dbReference>